<dbReference type="GO" id="GO:0008677">
    <property type="term" value="F:2-dehydropantoate 2-reductase activity"/>
    <property type="evidence" value="ECO:0007669"/>
    <property type="project" value="UniProtKB-EC"/>
</dbReference>
<dbReference type="Proteomes" id="UP001596445">
    <property type="component" value="Unassembled WGS sequence"/>
</dbReference>
<feature type="domain" description="Ketopantoate reductase C-terminal" evidence="12">
    <location>
        <begin position="174"/>
        <end position="286"/>
    </location>
</feature>
<dbReference type="Gene3D" id="1.10.1040.10">
    <property type="entry name" value="N-(1-d-carboxylethyl)-l-norvaline Dehydrogenase, domain 2"/>
    <property type="match status" value="1"/>
</dbReference>
<keyword evidence="4 10" id="KW-0521">NADP</keyword>
<feature type="domain" description="Ketopantoate reductase N-terminal" evidence="11">
    <location>
        <begin position="3"/>
        <end position="142"/>
    </location>
</feature>
<keyword evidence="5 10" id="KW-0173">Coenzyme A biosynthesis</keyword>
<evidence type="ECO:0000256" key="9">
    <source>
        <dbReference type="ARBA" id="ARBA00048196"/>
    </source>
</evidence>
<dbReference type="RefSeq" id="WP_382186212.1">
    <property type="nucleotide sequence ID" value="NZ_JBHSZI010000001.1"/>
</dbReference>
<dbReference type="PANTHER" id="PTHR43765">
    <property type="entry name" value="2-DEHYDROPANTOATE 2-REDUCTASE-RELATED"/>
    <property type="match status" value="1"/>
</dbReference>
<dbReference type="GO" id="GO:0015937">
    <property type="term" value="P:coenzyme A biosynthetic process"/>
    <property type="evidence" value="ECO:0007669"/>
    <property type="project" value="UniProtKB-KW"/>
</dbReference>
<protein>
    <recommendedName>
        <fullName evidence="3 10">2-dehydropantoate 2-reductase</fullName>
        <ecNumber evidence="3 10">1.1.1.169</ecNumber>
    </recommendedName>
    <alternativeName>
        <fullName evidence="7 10">Ketopantoate reductase</fullName>
    </alternativeName>
</protein>
<evidence type="ECO:0000256" key="5">
    <source>
        <dbReference type="ARBA" id="ARBA00022993"/>
    </source>
</evidence>
<name>A0ABD5W978_9EURY</name>
<comment type="similarity">
    <text evidence="2 10">Belongs to the ketopantoate reductase family.</text>
</comment>
<dbReference type="Pfam" id="PF08546">
    <property type="entry name" value="ApbA_C"/>
    <property type="match status" value="1"/>
</dbReference>
<evidence type="ECO:0000259" key="11">
    <source>
        <dbReference type="Pfam" id="PF02558"/>
    </source>
</evidence>
<evidence type="ECO:0000259" key="12">
    <source>
        <dbReference type="Pfam" id="PF08546"/>
    </source>
</evidence>
<dbReference type="InterPro" id="IPR013752">
    <property type="entry name" value="KPA_reductase"/>
</dbReference>
<proteinExistence type="inferred from homology"/>
<comment type="caution">
    <text evidence="13">The sequence shown here is derived from an EMBL/GenBank/DDBJ whole genome shotgun (WGS) entry which is preliminary data.</text>
</comment>
<evidence type="ECO:0000313" key="13">
    <source>
        <dbReference type="EMBL" id="MFC7059257.1"/>
    </source>
</evidence>
<evidence type="ECO:0000256" key="8">
    <source>
        <dbReference type="ARBA" id="ARBA00047506"/>
    </source>
</evidence>
<evidence type="ECO:0000256" key="3">
    <source>
        <dbReference type="ARBA" id="ARBA00013014"/>
    </source>
</evidence>
<evidence type="ECO:0000256" key="7">
    <source>
        <dbReference type="ARBA" id="ARBA00032024"/>
    </source>
</evidence>
<dbReference type="InterPro" id="IPR013328">
    <property type="entry name" value="6PGD_dom2"/>
</dbReference>
<evidence type="ECO:0000256" key="10">
    <source>
        <dbReference type="RuleBase" id="RU362068"/>
    </source>
</evidence>
<keyword evidence="14" id="KW-1185">Reference proteome</keyword>
<dbReference type="Pfam" id="PF02558">
    <property type="entry name" value="ApbA"/>
    <property type="match status" value="1"/>
</dbReference>
<comment type="catalytic activity">
    <reaction evidence="8">
        <text>(R)-pantoate + NADP(+) = 2-dehydropantoate + NADPH + H(+)</text>
        <dbReference type="Rhea" id="RHEA:16233"/>
        <dbReference type="ChEBI" id="CHEBI:11561"/>
        <dbReference type="ChEBI" id="CHEBI:15378"/>
        <dbReference type="ChEBI" id="CHEBI:15980"/>
        <dbReference type="ChEBI" id="CHEBI:57783"/>
        <dbReference type="ChEBI" id="CHEBI:58349"/>
        <dbReference type="EC" id="1.1.1.169"/>
    </reaction>
    <physiologicalReaction direction="right-to-left" evidence="8">
        <dbReference type="Rhea" id="RHEA:16235"/>
    </physiologicalReaction>
</comment>
<keyword evidence="6 10" id="KW-0560">Oxidoreductase</keyword>
<dbReference type="EC" id="1.1.1.169" evidence="3 10"/>
<evidence type="ECO:0000256" key="6">
    <source>
        <dbReference type="ARBA" id="ARBA00023002"/>
    </source>
</evidence>
<dbReference type="InterPro" id="IPR003710">
    <property type="entry name" value="ApbA"/>
</dbReference>
<evidence type="ECO:0000256" key="1">
    <source>
        <dbReference type="ARBA" id="ARBA00004724"/>
    </source>
</evidence>
<reference evidence="13 14" key="1">
    <citation type="journal article" date="2019" name="Int. J. Syst. Evol. Microbiol.">
        <title>The Global Catalogue of Microorganisms (GCM) 10K type strain sequencing project: providing services to taxonomists for standard genome sequencing and annotation.</title>
        <authorList>
            <consortium name="The Broad Institute Genomics Platform"/>
            <consortium name="The Broad Institute Genome Sequencing Center for Infectious Disease"/>
            <person name="Wu L."/>
            <person name="Ma J."/>
        </authorList>
    </citation>
    <scope>NUCLEOTIDE SEQUENCE [LARGE SCALE GENOMIC DNA]</scope>
    <source>
        <strain evidence="13 14">JCM 30072</strain>
    </source>
</reference>
<organism evidence="13 14">
    <name type="scientific">Halovenus salina</name>
    <dbReference type="NCBI Taxonomy" id="1510225"/>
    <lineage>
        <taxon>Archaea</taxon>
        <taxon>Methanobacteriati</taxon>
        <taxon>Methanobacteriota</taxon>
        <taxon>Stenosarchaea group</taxon>
        <taxon>Halobacteria</taxon>
        <taxon>Halobacteriales</taxon>
        <taxon>Haloarculaceae</taxon>
        <taxon>Halovenus</taxon>
    </lineage>
</organism>
<dbReference type="NCBIfam" id="TIGR00745">
    <property type="entry name" value="apbA_panE"/>
    <property type="match status" value="1"/>
</dbReference>
<dbReference type="Gene3D" id="3.40.50.720">
    <property type="entry name" value="NAD(P)-binding Rossmann-like Domain"/>
    <property type="match status" value="1"/>
</dbReference>
<evidence type="ECO:0000256" key="4">
    <source>
        <dbReference type="ARBA" id="ARBA00022857"/>
    </source>
</evidence>
<dbReference type="AlphaFoldDB" id="A0ABD5W978"/>
<dbReference type="SUPFAM" id="SSF48179">
    <property type="entry name" value="6-phosphogluconate dehydrogenase C-terminal domain-like"/>
    <property type="match status" value="1"/>
</dbReference>
<gene>
    <name evidence="13" type="ORF">ACFQQG_15100</name>
</gene>
<comment type="pathway">
    <text evidence="1 10">Cofactor biosynthesis; coenzyme A biosynthesis.</text>
</comment>
<dbReference type="PANTHER" id="PTHR43765:SF2">
    <property type="entry name" value="2-DEHYDROPANTOATE 2-REDUCTASE"/>
    <property type="match status" value="1"/>
</dbReference>
<accession>A0ABD5W978</accession>
<evidence type="ECO:0000313" key="14">
    <source>
        <dbReference type="Proteomes" id="UP001596445"/>
    </source>
</evidence>
<evidence type="ECO:0000256" key="2">
    <source>
        <dbReference type="ARBA" id="ARBA00007870"/>
    </source>
</evidence>
<comment type="catalytic activity">
    <reaction evidence="9">
        <text>(R)-pantoate + NAD(+) = 2-dehydropantoate + NADH + H(+)</text>
        <dbReference type="Rhea" id="RHEA:61292"/>
        <dbReference type="ChEBI" id="CHEBI:11561"/>
        <dbReference type="ChEBI" id="CHEBI:15378"/>
        <dbReference type="ChEBI" id="CHEBI:15980"/>
        <dbReference type="ChEBI" id="CHEBI:57540"/>
        <dbReference type="ChEBI" id="CHEBI:57945"/>
    </reaction>
    <physiologicalReaction direction="right-to-left" evidence="9">
        <dbReference type="Rhea" id="RHEA:61294"/>
    </physiologicalReaction>
</comment>
<dbReference type="InterPro" id="IPR008927">
    <property type="entry name" value="6-PGluconate_DH-like_C_sf"/>
</dbReference>
<sequence>MDICVFGAGSLGSLVGGLLADTHDVTLVGRAPHVEAVDAEGLRLSGAVDRHVQPAGRTTVPESADLVVVTVKSFDTTTAAQEFDTMDLDAVLSLQNGMGNEATLAARLSPPVFAGTCTYGARLHEPAHVECTGVGEVVLGPRRGGESPLADRIGTAFERGGVTTTVSDAMPRRLWEKPVNAGINAATALARVPNGTVATEPGSSVTRRAAREAAQVARAHEVPVDGDEAARQAVDVAESTARNRSSMLQDIEAGRQTEIAAINGYVVEQASQPVPANETLTALVRMWETEHVSEL</sequence>
<dbReference type="EMBL" id="JBHSZI010000001">
    <property type="protein sequence ID" value="MFC7059257.1"/>
    <property type="molecule type" value="Genomic_DNA"/>
</dbReference>
<dbReference type="InterPro" id="IPR013332">
    <property type="entry name" value="KPR_N"/>
</dbReference>
<dbReference type="InterPro" id="IPR036291">
    <property type="entry name" value="NAD(P)-bd_dom_sf"/>
</dbReference>
<dbReference type="SUPFAM" id="SSF51735">
    <property type="entry name" value="NAD(P)-binding Rossmann-fold domains"/>
    <property type="match status" value="1"/>
</dbReference>
<dbReference type="InterPro" id="IPR050838">
    <property type="entry name" value="Ketopantoate_reductase"/>
</dbReference>
<comment type="function">
    <text evidence="10">Catalyzes the NADPH-dependent reduction of ketopantoate into pantoic acid.</text>
</comment>